<feature type="non-terminal residue" evidence="3">
    <location>
        <position position="1"/>
    </location>
</feature>
<dbReference type="Gene3D" id="1.10.560.10">
    <property type="entry name" value="GroEL-like equatorial domain"/>
    <property type="match status" value="1"/>
</dbReference>
<reference evidence="3 4" key="1">
    <citation type="journal article" date="2022" name="Nat. Genet.">
        <title>Improved pea reference genome and pan-genome highlight genomic features and evolutionary characteristics.</title>
        <authorList>
            <person name="Yang T."/>
            <person name="Liu R."/>
            <person name="Luo Y."/>
            <person name="Hu S."/>
            <person name="Wang D."/>
            <person name="Wang C."/>
            <person name="Pandey M.K."/>
            <person name="Ge S."/>
            <person name="Xu Q."/>
            <person name="Li N."/>
            <person name="Li G."/>
            <person name="Huang Y."/>
            <person name="Saxena R.K."/>
            <person name="Ji Y."/>
            <person name="Li M."/>
            <person name="Yan X."/>
            <person name="He Y."/>
            <person name="Liu Y."/>
            <person name="Wang X."/>
            <person name="Xiang C."/>
            <person name="Varshney R.K."/>
            <person name="Ding H."/>
            <person name="Gao S."/>
            <person name="Zong X."/>
        </authorList>
    </citation>
    <scope>NUCLEOTIDE SEQUENCE [LARGE SCALE GENOMIC DNA]</scope>
    <source>
        <strain evidence="3 4">cv. Zhongwan 6</strain>
    </source>
</reference>
<dbReference type="Proteomes" id="UP001058974">
    <property type="component" value="Chromosome 1"/>
</dbReference>
<dbReference type="PANTHER" id="PTHR45633">
    <property type="entry name" value="60 KDA HEAT SHOCK PROTEIN, MITOCHONDRIAL"/>
    <property type="match status" value="1"/>
</dbReference>
<dbReference type="GO" id="GO:0140662">
    <property type="term" value="F:ATP-dependent protein folding chaperone"/>
    <property type="evidence" value="ECO:0007669"/>
    <property type="project" value="InterPro"/>
</dbReference>
<dbReference type="InterPro" id="IPR002423">
    <property type="entry name" value="Cpn60/GroEL/TCP-1"/>
</dbReference>
<dbReference type="InterPro" id="IPR027409">
    <property type="entry name" value="GroEL-like_apical_dom_sf"/>
</dbReference>
<evidence type="ECO:0000313" key="3">
    <source>
        <dbReference type="EMBL" id="KAI5441381.1"/>
    </source>
</evidence>
<dbReference type="Pfam" id="PF00118">
    <property type="entry name" value="Cpn60_TCP1"/>
    <property type="match status" value="1"/>
</dbReference>
<protein>
    <submittedName>
        <fullName evidence="3">Uncharacterized protein</fullName>
    </submittedName>
</protein>
<dbReference type="AlphaFoldDB" id="A0A9D5BEE4"/>
<dbReference type="Gramene" id="Psat01G0073800-T1">
    <property type="protein sequence ID" value="KAI5441381.1"/>
    <property type="gene ID" value="KIW84_010738"/>
</dbReference>
<accession>A0A9D5BEE4</accession>
<comment type="caution">
    <text evidence="3">The sequence shown here is derived from an EMBL/GenBank/DDBJ whole genome shotgun (WGS) entry which is preliminary data.</text>
</comment>
<evidence type="ECO:0000256" key="1">
    <source>
        <dbReference type="ARBA" id="ARBA00006607"/>
    </source>
</evidence>
<dbReference type="SUPFAM" id="SSF54849">
    <property type="entry name" value="GroEL-intermediate domain like"/>
    <property type="match status" value="1"/>
</dbReference>
<gene>
    <name evidence="3" type="ORF">KIW84_010738</name>
</gene>
<evidence type="ECO:0000256" key="2">
    <source>
        <dbReference type="ARBA" id="ARBA00023186"/>
    </source>
</evidence>
<dbReference type="Gene3D" id="3.50.7.10">
    <property type="entry name" value="GroEL"/>
    <property type="match status" value="1"/>
</dbReference>
<dbReference type="EMBL" id="JAMSHJ010000001">
    <property type="protein sequence ID" value="KAI5441381.1"/>
    <property type="molecule type" value="Genomic_DNA"/>
</dbReference>
<dbReference type="Gene3D" id="3.30.260.10">
    <property type="entry name" value="TCP-1-like chaperonin intermediate domain"/>
    <property type="match status" value="1"/>
</dbReference>
<comment type="similarity">
    <text evidence="1">Belongs to the chaperonin (HSP60) family.</text>
</comment>
<keyword evidence="2" id="KW-0143">Chaperone</keyword>
<sequence length="110" mass="11539">AQGLIAEGVKVVAAGANPVLIARGIEKTTKALVAELKLMSKEVEDSELADVATVSAGNNHEVGNMIAEALSKVGRKGVVTLEEGKSAENSLYVVEGMQSDKGYFFPLLCY</sequence>
<keyword evidence="4" id="KW-1185">Reference proteome</keyword>
<proteinExistence type="inferred from homology"/>
<organism evidence="3 4">
    <name type="scientific">Pisum sativum</name>
    <name type="common">Garden pea</name>
    <name type="synonym">Lathyrus oleraceus</name>
    <dbReference type="NCBI Taxonomy" id="3888"/>
    <lineage>
        <taxon>Eukaryota</taxon>
        <taxon>Viridiplantae</taxon>
        <taxon>Streptophyta</taxon>
        <taxon>Embryophyta</taxon>
        <taxon>Tracheophyta</taxon>
        <taxon>Spermatophyta</taxon>
        <taxon>Magnoliopsida</taxon>
        <taxon>eudicotyledons</taxon>
        <taxon>Gunneridae</taxon>
        <taxon>Pentapetalae</taxon>
        <taxon>rosids</taxon>
        <taxon>fabids</taxon>
        <taxon>Fabales</taxon>
        <taxon>Fabaceae</taxon>
        <taxon>Papilionoideae</taxon>
        <taxon>50 kb inversion clade</taxon>
        <taxon>NPAAA clade</taxon>
        <taxon>Hologalegina</taxon>
        <taxon>IRL clade</taxon>
        <taxon>Fabeae</taxon>
        <taxon>Lathyrus</taxon>
    </lineage>
</organism>
<dbReference type="InterPro" id="IPR027410">
    <property type="entry name" value="TCP-1-like_intermed_sf"/>
</dbReference>
<dbReference type="InterPro" id="IPR001844">
    <property type="entry name" value="Cpn60/GroEL"/>
</dbReference>
<name>A0A9D5BEE4_PEA</name>
<dbReference type="GO" id="GO:0005524">
    <property type="term" value="F:ATP binding"/>
    <property type="evidence" value="ECO:0007669"/>
    <property type="project" value="InterPro"/>
</dbReference>
<dbReference type="GO" id="GO:0042026">
    <property type="term" value="P:protein refolding"/>
    <property type="evidence" value="ECO:0007669"/>
    <property type="project" value="InterPro"/>
</dbReference>
<dbReference type="InterPro" id="IPR027413">
    <property type="entry name" value="GROEL-like_equatorial_sf"/>
</dbReference>
<evidence type="ECO:0000313" key="4">
    <source>
        <dbReference type="Proteomes" id="UP001058974"/>
    </source>
</evidence>